<protein>
    <submittedName>
        <fullName evidence="1">Uncharacterized protein</fullName>
    </submittedName>
</protein>
<evidence type="ECO:0000313" key="2">
    <source>
        <dbReference type="Proteomes" id="UP001151532"/>
    </source>
</evidence>
<keyword evidence="2" id="KW-1185">Reference proteome</keyword>
<evidence type="ECO:0000313" key="1">
    <source>
        <dbReference type="EMBL" id="KAJ6680509.1"/>
    </source>
</evidence>
<proteinExistence type="predicted"/>
<dbReference type="AlphaFoldDB" id="A0A9Q0SJX2"/>
<reference evidence="1" key="2">
    <citation type="journal article" date="2023" name="Int. J. Mol. Sci.">
        <title>De Novo Assembly and Annotation of 11 Diverse Shrub Willow (Salix) Genomes Reveals Novel Gene Organization in Sex-Linked Regions.</title>
        <authorList>
            <person name="Hyden B."/>
            <person name="Feng K."/>
            <person name="Yates T.B."/>
            <person name="Jawdy S."/>
            <person name="Cereghino C."/>
            <person name="Smart L.B."/>
            <person name="Muchero W."/>
        </authorList>
    </citation>
    <scope>NUCLEOTIDE SEQUENCE</scope>
    <source>
        <tissue evidence="1">Shoot tip</tissue>
    </source>
</reference>
<comment type="caution">
    <text evidence="1">The sequence shown here is derived from an EMBL/GenBank/DDBJ whole genome shotgun (WGS) entry which is preliminary data.</text>
</comment>
<gene>
    <name evidence="1" type="ORF">OIU79_020086</name>
</gene>
<sequence>MELGDGRIFQVKWIVATVVRAIDRKHDLLRGKGKVDQITALANHRNSGEIYRQRAMGCVGLGFTLAPTWAWAKLRHRNSSKDGRLVYGGGQTLNLVKAELLHRVLKLQLKRYSPVTTSMKLHVTNQSPEGFSAFSSSTAASHFDSEN</sequence>
<dbReference type="Proteomes" id="UP001151532">
    <property type="component" value="Chromosome 14"/>
</dbReference>
<organism evidence="1 2">
    <name type="scientific">Salix purpurea</name>
    <name type="common">Purple osier willow</name>
    <dbReference type="NCBI Taxonomy" id="77065"/>
    <lineage>
        <taxon>Eukaryota</taxon>
        <taxon>Viridiplantae</taxon>
        <taxon>Streptophyta</taxon>
        <taxon>Embryophyta</taxon>
        <taxon>Tracheophyta</taxon>
        <taxon>Spermatophyta</taxon>
        <taxon>Magnoliopsida</taxon>
        <taxon>eudicotyledons</taxon>
        <taxon>Gunneridae</taxon>
        <taxon>Pentapetalae</taxon>
        <taxon>rosids</taxon>
        <taxon>fabids</taxon>
        <taxon>Malpighiales</taxon>
        <taxon>Salicaceae</taxon>
        <taxon>Saliceae</taxon>
        <taxon>Salix</taxon>
    </lineage>
</organism>
<reference evidence="1" key="1">
    <citation type="submission" date="2022-11" db="EMBL/GenBank/DDBJ databases">
        <authorList>
            <person name="Hyden B.L."/>
            <person name="Feng K."/>
            <person name="Yates T."/>
            <person name="Jawdy S."/>
            <person name="Smart L.B."/>
            <person name="Muchero W."/>
        </authorList>
    </citation>
    <scope>NUCLEOTIDE SEQUENCE</scope>
    <source>
        <tissue evidence="1">Shoot tip</tissue>
    </source>
</reference>
<dbReference type="EMBL" id="JAPFFK010000020">
    <property type="protein sequence ID" value="KAJ6680509.1"/>
    <property type="molecule type" value="Genomic_DNA"/>
</dbReference>
<name>A0A9Q0SJX2_SALPP</name>
<accession>A0A9Q0SJX2</accession>